<dbReference type="AlphaFoldDB" id="A0A2X0XI06"/>
<dbReference type="Proteomes" id="UP000251431">
    <property type="component" value="Unassembled WGS sequence"/>
</dbReference>
<reference evidence="2 3" key="1">
    <citation type="submission" date="2018-06" db="EMBL/GenBank/DDBJ databases">
        <authorList>
            <consortium name="Pathogen Informatics"/>
            <person name="Doyle S."/>
        </authorList>
    </citation>
    <scope>NUCLEOTIDE SEQUENCE [LARGE SCALE GENOMIC DNA]</scope>
    <source>
        <strain evidence="2 3">NCTC7582</strain>
    </source>
</reference>
<evidence type="ECO:0000313" key="2">
    <source>
        <dbReference type="EMBL" id="SPT98735.1"/>
    </source>
</evidence>
<sequence length="192" mass="21981">MKRKIFILHEIYGVNHFIEEQIQIYSDEDTAVSLISLYPEGLSFPYDQEKQAYDFFLQTVGFDAPLELLSPKILEACENYNEVILIGYSVGATLAWRLTTLPLHRVICVYGSRIRQYLDNIPSCPTLVVLPSHEDSFDIQSLKDTLVNIPNVQIKQFQGLHGFMDASNSNYCQLSYSQALNDIQYFLQASKL</sequence>
<dbReference type="Pfam" id="PF01738">
    <property type="entry name" value="DLH"/>
    <property type="match status" value="1"/>
</dbReference>
<feature type="domain" description="Dienelactone hydrolase" evidence="1">
    <location>
        <begin position="5"/>
        <end position="189"/>
    </location>
</feature>
<proteinExistence type="predicted"/>
<keyword evidence="2" id="KW-0378">Hydrolase</keyword>
<dbReference type="GO" id="GO:0008806">
    <property type="term" value="F:carboxymethylenebutenolidase activity"/>
    <property type="evidence" value="ECO:0007669"/>
    <property type="project" value="UniProtKB-EC"/>
</dbReference>
<dbReference type="PANTHER" id="PTHR46623:SF6">
    <property type="entry name" value="ALPHA_BETA-HYDROLASES SUPERFAMILY PROTEIN"/>
    <property type="match status" value="1"/>
</dbReference>
<evidence type="ECO:0000313" key="3">
    <source>
        <dbReference type="Proteomes" id="UP000251431"/>
    </source>
</evidence>
<accession>A0A2X0XI06</accession>
<evidence type="ECO:0000259" key="1">
    <source>
        <dbReference type="Pfam" id="PF01738"/>
    </source>
</evidence>
<dbReference type="EC" id="3.1.1.45" evidence="2"/>
<dbReference type="PANTHER" id="PTHR46623">
    <property type="entry name" value="CARBOXYMETHYLENEBUTENOLIDASE-RELATED"/>
    <property type="match status" value="1"/>
</dbReference>
<organism evidence="2 3">
    <name type="scientific">Lysinibacillus capsici</name>
    <dbReference type="NCBI Taxonomy" id="2115968"/>
    <lineage>
        <taxon>Bacteria</taxon>
        <taxon>Bacillati</taxon>
        <taxon>Bacillota</taxon>
        <taxon>Bacilli</taxon>
        <taxon>Bacillales</taxon>
        <taxon>Bacillaceae</taxon>
        <taxon>Lysinibacillus</taxon>
    </lineage>
</organism>
<protein>
    <submittedName>
        <fullName evidence="2">Dienelactone hydrolase family protein</fullName>
        <ecNumber evidence="2">3.1.1.45</ecNumber>
    </submittedName>
</protein>
<dbReference type="Gene3D" id="3.40.50.1820">
    <property type="entry name" value="alpha/beta hydrolase"/>
    <property type="match status" value="1"/>
</dbReference>
<dbReference type="InterPro" id="IPR002925">
    <property type="entry name" value="Dienelactn_hydro"/>
</dbReference>
<dbReference type="InterPro" id="IPR051049">
    <property type="entry name" value="Dienelactone_hydrolase-like"/>
</dbReference>
<dbReference type="RefSeq" id="WP_048393194.1">
    <property type="nucleotide sequence ID" value="NZ_CP134502.1"/>
</dbReference>
<gene>
    <name evidence="2" type="ORF">NCTC7582_01893</name>
</gene>
<name>A0A2X0XI06_9BACI</name>
<dbReference type="InterPro" id="IPR029058">
    <property type="entry name" value="AB_hydrolase_fold"/>
</dbReference>
<dbReference type="SUPFAM" id="SSF53474">
    <property type="entry name" value="alpha/beta-Hydrolases"/>
    <property type="match status" value="1"/>
</dbReference>
<dbReference type="EMBL" id="UAQE01000001">
    <property type="protein sequence ID" value="SPT98735.1"/>
    <property type="molecule type" value="Genomic_DNA"/>
</dbReference>